<dbReference type="RefSeq" id="WP_111347971.1">
    <property type="nucleotide sequence ID" value="NZ_QLII01000001.1"/>
</dbReference>
<name>A0A327NQ42_9BACT</name>
<dbReference type="GO" id="GO:0032259">
    <property type="term" value="P:methylation"/>
    <property type="evidence" value="ECO:0007669"/>
    <property type="project" value="UniProtKB-KW"/>
</dbReference>
<dbReference type="PANTHER" id="PTHR43464:SF19">
    <property type="entry name" value="UBIQUINONE BIOSYNTHESIS O-METHYLTRANSFERASE, MITOCHONDRIAL"/>
    <property type="match status" value="1"/>
</dbReference>
<evidence type="ECO:0000256" key="3">
    <source>
        <dbReference type="ARBA" id="ARBA00022691"/>
    </source>
</evidence>
<comment type="caution">
    <text evidence="4">The sequence shown here is derived from an EMBL/GenBank/DDBJ whole genome shotgun (WGS) entry which is preliminary data.</text>
</comment>
<evidence type="ECO:0000313" key="5">
    <source>
        <dbReference type="Proteomes" id="UP000249016"/>
    </source>
</evidence>
<dbReference type="Pfam" id="PF13489">
    <property type="entry name" value="Methyltransf_23"/>
    <property type="match status" value="1"/>
</dbReference>
<evidence type="ECO:0000313" key="4">
    <source>
        <dbReference type="EMBL" id="RAI77382.1"/>
    </source>
</evidence>
<dbReference type="CDD" id="cd02440">
    <property type="entry name" value="AdoMet_MTases"/>
    <property type="match status" value="1"/>
</dbReference>
<dbReference type="AlphaFoldDB" id="A0A327NQ42"/>
<dbReference type="OrthoDB" id="9804312at2"/>
<dbReference type="Proteomes" id="UP000249016">
    <property type="component" value="Unassembled WGS sequence"/>
</dbReference>
<keyword evidence="2 4" id="KW-0808">Transferase</keyword>
<dbReference type="GO" id="GO:0008168">
    <property type="term" value="F:methyltransferase activity"/>
    <property type="evidence" value="ECO:0007669"/>
    <property type="project" value="UniProtKB-KW"/>
</dbReference>
<dbReference type="Gene3D" id="3.40.50.150">
    <property type="entry name" value="Vaccinia Virus protein VP39"/>
    <property type="match status" value="1"/>
</dbReference>
<proteinExistence type="predicted"/>
<reference evidence="4 5" key="1">
    <citation type="submission" date="2018-06" db="EMBL/GenBank/DDBJ databases">
        <title>Spirosoma sp. HMF3257 Genome sequencing and assembly.</title>
        <authorList>
            <person name="Kang H."/>
            <person name="Cha I."/>
            <person name="Kim H."/>
            <person name="Kang J."/>
            <person name="Joh K."/>
        </authorList>
    </citation>
    <scope>NUCLEOTIDE SEQUENCE [LARGE SCALE GENOMIC DNA]</scope>
    <source>
        <strain evidence="4 5">HMF3257</strain>
    </source>
</reference>
<dbReference type="InterPro" id="IPR029063">
    <property type="entry name" value="SAM-dependent_MTases_sf"/>
</dbReference>
<keyword evidence="1 4" id="KW-0489">Methyltransferase</keyword>
<accession>A0A327NQ42</accession>
<dbReference type="SUPFAM" id="SSF53335">
    <property type="entry name" value="S-adenosyl-L-methionine-dependent methyltransferases"/>
    <property type="match status" value="1"/>
</dbReference>
<dbReference type="EMBL" id="QLII01000001">
    <property type="protein sequence ID" value="RAI77382.1"/>
    <property type="molecule type" value="Genomic_DNA"/>
</dbReference>
<keyword evidence="5" id="KW-1185">Reference proteome</keyword>
<dbReference type="PANTHER" id="PTHR43464">
    <property type="entry name" value="METHYLTRANSFERASE"/>
    <property type="match status" value="1"/>
</dbReference>
<organism evidence="4 5">
    <name type="scientific">Spirosoma telluris</name>
    <dbReference type="NCBI Taxonomy" id="2183553"/>
    <lineage>
        <taxon>Bacteria</taxon>
        <taxon>Pseudomonadati</taxon>
        <taxon>Bacteroidota</taxon>
        <taxon>Cytophagia</taxon>
        <taxon>Cytophagales</taxon>
        <taxon>Cytophagaceae</taxon>
        <taxon>Spirosoma</taxon>
    </lineage>
</organism>
<gene>
    <name evidence="4" type="ORF">HMF3257_30235</name>
</gene>
<sequence length="254" mass="29381">MIGRSEEYAKMFQLEGQLWWYRSLHERVFMTLQGAFGRRRDIRILDAGCGTGGMLDFLRRQGYTHLRGIDGSADAVAFCHERGFPVTFINLTNLADFEPETQYDAIICNDVFCYFTETDLPPLLSALADRLKPRGILVSNNNAFKAFEGQHDIAVGIRRRFVLADFEQLMPQAGLQIQHATYWSFLLSPLILLMRQWQRLQLRLGWQKPEEAQSDVYLPVAWLNETLYRIAQTEQKLLRRTPFGSSLFIIVDSH</sequence>
<evidence type="ECO:0000256" key="1">
    <source>
        <dbReference type="ARBA" id="ARBA00022603"/>
    </source>
</evidence>
<protein>
    <submittedName>
        <fullName evidence="4">Class I SAM-dependent methyltransferase</fullName>
    </submittedName>
</protein>
<evidence type="ECO:0000256" key="2">
    <source>
        <dbReference type="ARBA" id="ARBA00022679"/>
    </source>
</evidence>
<keyword evidence="3" id="KW-0949">S-adenosyl-L-methionine</keyword>